<evidence type="ECO:0000256" key="7">
    <source>
        <dbReference type="ARBA" id="ARBA00023242"/>
    </source>
</evidence>
<dbReference type="GO" id="GO:0097322">
    <property type="term" value="F:7SK snRNA binding"/>
    <property type="evidence" value="ECO:0007669"/>
    <property type="project" value="TreeGrafter"/>
</dbReference>
<feature type="compositionally biased region" description="Basic residues" evidence="8">
    <location>
        <begin position="93"/>
        <end position="108"/>
    </location>
</feature>
<feature type="compositionally biased region" description="Basic and acidic residues" evidence="8">
    <location>
        <begin position="52"/>
        <end position="72"/>
    </location>
</feature>
<feature type="compositionally biased region" description="Basic and acidic residues" evidence="8">
    <location>
        <begin position="14"/>
        <end position="27"/>
    </location>
</feature>
<dbReference type="Proteomes" id="UP000694388">
    <property type="component" value="Unplaced"/>
</dbReference>
<keyword evidence="4" id="KW-0805">Transcription regulation</keyword>
<dbReference type="Pfam" id="PF15313">
    <property type="entry name" value="HEXIM"/>
    <property type="match status" value="1"/>
</dbReference>
<evidence type="ECO:0000313" key="10">
    <source>
        <dbReference type="Proteomes" id="UP000694388"/>
    </source>
</evidence>
<comment type="similarity">
    <text evidence="2">Belongs to the HEXIM family.</text>
</comment>
<reference evidence="9" key="1">
    <citation type="submission" date="2025-08" db="UniProtKB">
        <authorList>
            <consortium name="Ensembl"/>
        </authorList>
    </citation>
    <scope>IDENTIFICATION</scope>
</reference>
<evidence type="ECO:0000256" key="6">
    <source>
        <dbReference type="ARBA" id="ARBA00023163"/>
    </source>
</evidence>
<accession>A0A8C4QSJ9</accession>
<evidence type="ECO:0000256" key="5">
    <source>
        <dbReference type="ARBA" id="ARBA00023054"/>
    </source>
</evidence>
<evidence type="ECO:0000256" key="1">
    <source>
        <dbReference type="ARBA" id="ARBA00004123"/>
    </source>
</evidence>
<dbReference type="GO" id="GO:0000122">
    <property type="term" value="P:negative regulation of transcription by RNA polymerase II"/>
    <property type="evidence" value="ECO:0007669"/>
    <property type="project" value="InterPro"/>
</dbReference>
<dbReference type="PANTHER" id="PTHR13469:SF8">
    <property type="entry name" value="HEXIM P-TEFB COMPLEX SUBUNIT 1"/>
    <property type="match status" value="1"/>
</dbReference>
<evidence type="ECO:0000256" key="2">
    <source>
        <dbReference type="ARBA" id="ARBA00008409"/>
    </source>
</evidence>
<protein>
    <submittedName>
        <fullName evidence="9">HEXIM P-TEFb complex subunit 1</fullName>
    </submittedName>
</protein>
<dbReference type="AlphaFoldDB" id="A0A8C4QSJ9"/>
<dbReference type="PANTHER" id="PTHR13469">
    <property type="entry name" value="HEXAMETHYLENE BISACETAMIDE INDUCIBLE 1"/>
    <property type="match status" value="1"/>
</dbReference>
<dbReference type="GeneTree" id="ENSGT00390000002808"/>
<evidence type="ECO:0000256" key="4">
    <source>
        <dbReference type="ARBA" id="ARBA00023015"/>
    </source>
</evidence>
<dbReference type="GO" id="GO:0005654">
    <property type="term" value="C:nucleoplasm"/>
    <property type="evidence" value="ECO:0007669"/>
    <property type="project" value="TreeGrafter"/>
</dbReference>
<dbReference type="InterPro" id="IPR024872">
    <property type="entry name" value="HEXIM"/>
</dbReference>
<comment type="subcellular location">
    <subcellularLocation>
        <location evidence="1">Nucleus</location>
    </subcellularLocation>
</comment>
<dbReference type="Ensembl" id="ENSEBUT00000019712.1">
    <property type="protein sequence ID" value="ENSEBUP00000019136.1"/>
    <property type="gene ID" value="ENSEBUG00000011914.1"/>
</dbReference>
<dbReference type="Gene3D" id="6.10.250.2910">
    <property type="match status" value="1"/>
</dbReference>
<keyword evidence="7" id="KW-0539">Nucleus</keyword>
<dbReference type="GO" id="GO:0005737">
    <property type="term" value="C:cytoplasm"/>
    <property type="evidence" value="ECO:0007669"/>
    <property type="project" value="InterPro"/>
</dbReference>
<dbReference type="OMA" id="WEEKQQF"/>
<proteinExistence type="inferred from homology"/>
<dbReference type="PRINTS" id="PR02094">
    <property type="entry name" value="HEXIMFAMILY"/>
</dbReference>
<evidence type="ECO:0000256" key="3">
    <source>
        <dbReference type="ARBA" id="ARBA00022491"/>
    </source>
</evidence>
<keyword evidence="10" id="KW-1185">Reference proteome</keyword>
<feature type="region of interest" description="Disordered" evidence="8">
    <location>
        <begin position="1"/>
        <end position="108"/>
    </location>
</feature>
<keyword evidence="5" id="KW-0175">Coiled coil</keyword>
<evidence type="ECO:0000256" key="8">
    <source>
        <dbReference type="SAM" id="MobiDB-lite"/>
    </source>
</evidence>
<evidence type="ECO:0000313" key="9">
    <source>
        <dbReference type="Ensembl" id="ENSEBUP00000019136.1"/>
    </source>
</evidence>
<dbReference type="GO" id="GO:0004861">
    <property type="term" value="F:cyclin-dependent protein serine/threonine kinase inhibitor activity"/>
    <property type="evidence" value="ECO:0007669"/>
    <property type="project" value="InterPro"/>
</dbReference>
<organism evidence="9 10">
    <name type="scientific">Eptatretus burgeri</name>
    <name type="common">Inshore hagfish</name>
    <dbReference type="NCBI Taxonomy" id="7764"/>
    <lineage>
        <taxon>Eukaryota</taxon>
        <taxon>Metazoa</taxon>
        <taxon>Chordata</taxon>
        <taxon>Craniata</taxon>
        <taxon>Vertebrata</taxon>
        <taxon>Cyclostomata</taxon>
        <taxon>Myxini</taxon>
        <taxon>Myxiniformes</taxon>
        <taxon>Myxinidae</taxon>
        <taxon>Eptatretinae</taxon>
        <taxon>Eptatretus</taxon>
    </lineage>
</organism>
<name>A0A8C4QSJ9_EPTBU</name>
<keyword evidence="3" id="KW-0678">Repressor</keyword>
<sequence>MSAKGAVLMPKRSGVPEDGRTSPEGIRRSKRSCKGHHDDRHFGRRLRAAFGTRREVDENKKRPESEQPESRRGSPRGLGSTVVRDVATTCDGRHKRRPGRAARQKRPRRWKPYNKLSWDEKRALEERDGLRAARLRAELLARGRPVAPYNTTQFLMAEHDGGEPDLKPPPRAPHVMGDDEEDDEFVLSCRDEDGSDGEDFLRRDFAETYARYHAESLHAMNKQDLLREYLELEKCLLRLQEENQLLHNTLDESVELETLRADNARLSLHNELLRAPGDGHSAPPARCWCC</sequence>
<reference evidence="9" key="2">
    <citation type="submission" date="2025-09" db="UniProtKB">
        <authorList>
            <consortium name="Ensembl"/>
        </authorList>
    </citation>
    <scope>IDENTIFICATION</scope>
</reference>
<keyword evidence="6" id="KW-0804">Transcription</keyword>